<dbReference type="GO" id="GO:0042273">
    <property type="term" value="P:ribosomal large subunit biogenesis"/>
    <property type="evidence" value="ECO:0007669"/>
    <property type="project" value="TreeGrafter"/>
</dbReference>
<feature type="region of interest" description="Disordered" evidence="4">
    <location>
        <begin position="88"/>
        <end position="107"/>
    </location>
</feature>
<evidence type="ECO:0008006" key="15">
    <source>
        <dbReference type="Google" id="ProtNLM"/>
    </source>
</evidence>
<dbReference type="InterPro" id="IPR007019">
    <property type="entry name" value="SURF6"/>
</dbReference>
<protein>
    <recommendedName>
        <fullName evidence="15">Ribosomal RNA-processing protein 14/surfeit locus protein 6 C-terminal domain-containing protein</fullName>
    </recommendedName>
</protein>
<dbReference type="Proteomes" id="UP000323011">
    <property type="component" value="Unassembled WGS sequence"/>
</dbReference>
<keyword evidence="12" id="KW-1185">Reference proteome</keyword>
<dbReference type="PANTHER" id="PTHR14369">
    <property type="entry name" value="SURFEIT LOCUS PROTEIN 6"/>
    <property type="match status" value="1"/>
</dbReference>
<proteinExistence type="inferred from homology"/>
<comment type="caution">
    <text evidence="9">The sequence shown here is derived from an EMBL/GenBank/DDBJ whole genome shotgun (WGS) entry which is preliminary data.</text>
</comment>
<feature type="region of interest" description="Disordered" evidence="4">
    <location>
        <begin position="251"/>
        <end position="395"/>
    </location>
</feature>
<organism evidence="9 14">
    <name type="scientific">Cafeteria roenbergensis</name>
    <name type="common">Marine flagellate</name>
    <dbReference type="NCBI Taxonomy" id="33653"/>
    <lineage>
        <taxon>Eukaryota</taxon>
        <taxon>Sar</taxon>
        <taxon>Stramenopiles</taxon>
        <taxon>Bigyra</taxon>
        <taxon>Opalozoa</taxon>
        <taxon>Bicosoecida</taxon>
        <taxon>Cafeteriaceae</taxon>
        <taxon>Cafeteria</taxon>
    </lineage>
</organism>
<evidence type="ECO:0000313" key="8">
    <source>
        <dbReference type="EMBL" id="KAA0153985.1"/>
    </source>
</evidence>
<evidence type="ECO:0000313" key="11">
    <source>
        <dbReference type="Proteomes" id="UP000322899"/>
    </source>
</evidence>
<dbReference type="Proteomes" id="UP000324907">
    <property type="component" value="Unassembled WGS sequence"/>
</dbReference>
<evidence type="ECO:0000313" key="9">
    <source>
        <dbReference type="EMBL" id="KAA0160340.1"/>
    </source>
</evidence>
<feature type="compositionally biased region" description="Basic and acidic residues" evidence="4">
    <location>
        <begin position="327"/>
        <end position="351"/>
    </location>
</feature>
<evidence type="ECO:0000313" key="13">
    <source>
        <dbReference type="Proteomes" id="UP000324907"/>
    </source>
</evidence>
<evidence type="ECO:0000256" key="3">
    <source>
        <dbReference type="ARBA" id="ARBA00023242"/>
    </source>
</evidence>
<feature type="compositionally biased region" description="Basic and acidic residues" evidence="4">
    <location>
        <begin position="157"/>
        <end position="211"/>
    </location>
</feature>
<evidence type="ECO:0000256" key="2">
    <source>
        <dbReference type="ARBA" id="ARBA00005904"/>
    </source>
</evidence>
<dbReference type="EMBL" id="VLTM01000045">
    <property type="protein sequence ID" value="KAA0160340.1"/>
    <property type="molecule type" value="Genomic_DNA"/>
</dbReference>
<feature type="domain" description="Ribosomal RNA-processing protein 14/surfeit locus protein 6 C-terminal" evidence="5">
    <location>
        <begin position="170"/>
        <end position="362"/>
    </location>
</feature>
<evidence type="ECO:0000256" key="1">
    <source>
        <dbReference type="ARBA" id="ARBA00004123"/>
    </source>
</evidence>
<sequence>MASSSSAKAGERILPLAALDFSSGVFGIDPLVRRRAGEGASEVTLEDEMRHHGVFFDQLLTMIPAQYYLKDEEAAEEQWKSRFWRNKKETAPKQAVKEKSKAARRARYDLESKKSLPLLIADRQAAHKRSREEDAGDGAEGFEGGFPTQAPGGRAASVEELRARLRARIEELRSKRQASDKGGKAAKGKEPRSDGGERPSAKRPRQDDEAAKAAAAATPAGEDLDGSLAFGTVSSVPRGMAGIKAKEMAAAQRKKRASLSTLLEKAEAHRSRVEALKGTEEGEKVRGEHDWDAALRRATGEKVRDDPKLLKRSIKREERSKKKSATKWRDRETQKTEEREARQAKREENLKKRSQGKGGKAKAAPKAGGKGGSKGGKPKAKARSGFEGSTRKSLN</sequence>
<evidence type="ECO:0000313" key="14">
    <source>
        <dbReference type="Proteomes" id="UP000325113"/>
    </source>
</evidence>
<dbReference type="OMA" id="RIETTQK"/>
<feature type="compositionally biased region" description="Basic and acidic residues" evidence="4">
    <location>
        <begin position="264"/>
        <end position="320"/>
    </location>
</feature>
<comment type="similarity">
    <text evidence="2">Belongs to the SURF6 family.</text>
</comment>
<dbReference type="Pfam" id="PF04935">
    <property type="entry name" value="SURF6"/>
    <property type="match status" value="1"/>
</dbReference>
<dbReference type="GO" id="GO:0042274">
    <property type="term" value="P:ribosomal small subunit biogenesis"/>
    <property type="evidence" value="ECO:0007669"/>
    <property type="project" value="TreeGrafter"/>
</dbReference>
<accession>A0A5A8D7U7</accession>
<feature type="domain" description="Ribosomal RNA-processing protein 14 N-terminal" evidence="6">
    <location>
        <begin position="50"/>
        <end position="109"/>
    </location>
</feature>
<evidence type="ECO:0000313" key="12">
    <source>
        <dbReference type="Proteomes" id="UP000323011"/>
    </source>
</evidence>
<dbReference type="InterPro" id="IPR029188">
    <property type="entry name" value="Rrp14_N"/>
</dbReference>
<dbReference type="GO" id="GO:0003723">
    <property type="term" value="F:RNA binding"/>
    <property type="evidence" value="ECO:0007669"/>
    <property type="project" value="TreeGrafter"/>
</dbReference>
<name>A0A5A8D7U7_CAFRO</name>
<dbReference type="GO" id="GO:0005730">
    <property type="term" value="C:nucleolus"/>
    <property type="evidence" value="ECO:0007669"/>
    <property type="project" value="TreeGrafter"/>
</dbReference>
<dbReference type="Pfam" id="PF15459">
    <property type="entry name" value="RRP14"/>
    <property type="match status" value="1"/>
</dbReference>
<dbReference type="GO" id="GO:0003677">
    <property type="term" value="F:DNA binding"/>
    <property type="evidence" value="ECO:0007669"/>
    <property type="project" value="TreeGrafter"/>
</dbReference>
<evidence type="ECO:0000313" key="7">
    <source>
        <dbReference type="EMBL" id="KAA0152531.1"/>
    </source>
</evidence>
<feature type="region of interest" description="Disordered" evidence="4">
    <location>
        <begin position="124"/>
        <end position="237"/>
    </location>
</feature>
<dbReference type="AlphaFoldDB" id="A0A5A8D7U7"/>
<dbReference type="PANTHER" id="PTHR14369:SF0">
    <property type="entry name" value="SURFEIT LOCUS PROTEIN 6"/>
    <property type="match status" value="1"/>
</dbReference>
<evidence type="ECO:0000256" key="4">
    <source>
        <dbReference type="SAM" id="MobiDB-lite"/>
    </source>
</evidence>
<dbReference type="EMBL" id="VLTO01000020">
    <property type="protein sequence ID" value="KAA0174696.1"/>
    <property type="molecule type" value="Genomic_DNA"/>
</dbReference>
<dbReference type="Proteomes" id="UP000325113">
    <property type="component" value="Unassembled WGS sequence"/>
</dbReference>
<dbReference type="OrthoDB" id="444809at2759"/>
<dbReference type="EMBL" id="VLTN01000020">
    <property type="protein sequence ID" value="KAA0152531.1"/>
    <property type="molecule type" value="Genomic_DNA"/>
</dbReference>
<evidence type="ECO:0000259" key="5">
    <source>
        <dbReference type="Pfam" id="PF04935"/>
    </source>
</evidence>
<evidence type="ECO:0000313" key="10">
    <source>
        <dbReference type="EMBL" id="KAA0174696.1"/>
    </source>
</evidence>
<evidence type="ECO:0000259" key="6">
    <source>
        <dbReference type="Pfam" id="PF15459"/>
    </source>
</evidence>
<comment type="subcellular location">
    <subcellularLocation>
        <location evidence="1">Nucleus</location>
    </subcellularLocation>
</comment>
<keyword evidence="3" id="KW-0539">Nucleus</keyword>
<dbReference type="InterPro" id="IPR029190">
    <property type="entry name" value="Rrp14/SURF6_C"/>
</dbReference>
<dbReference type="EMBL" id="VLTL01000193">
    <property type="protein sequence ID" value="KAA0153985.1"/>
    <property type="molecule type" value="Genomic_DNA"/>
</dbReference>
<reference evidence="11 12" key="1">
    <citation type="submission" date="2019-07" db="EMBL/GenBank/DDBJ databases">
        <title>Genomes of Cafeteria roenbergensis.</title>
        <authorList>
            <person name="Fischer M.G."/>
            <person name="Hackl T."/>
            <person name="Roman M."/>
        </authorList>
    </citation>
    <scope>NUCLEOTIDE SEQUENCE [LARGE SCALE GENOMIC DNA]</scope>
    <source>
        <strain evidence="7 12">BVI</strain>
        <strain evidence="9 14">Cflag</strain>
        <strain evidence="10 11">E4-10P</strain>
        <strain evidence="8 13">RCC970-E3</strain>
    </source>
</reference>
<gene>
    <name evidence="10" type="ORF">FNF27_03819</name>
    <name evidence="8" type="ORF">FNF28_06874</name>
    <name evidence="7" type="ORF">FNF29_03758</name>
    <name evidence="9" type="ORF">FNF31_04357</name>
</gene>
<dbReference type="Proteomes" id="UP000322899">
    <property type="component" value="Unassembled WGS sequence"/>
</dbReference>